<dbReference type="AlphaFoldDB" id="A0A5B0SLI4"/>
<feature type="compositionally biased region" description="Polar residues" evidence="1">
    <location>
        <begin position="267"/>
        <end position="276"/>
    </location>
</feature>
<protein>
    <submittedName>
        <fullName evidence="3">Uncharacterized protein</fullName>
    </submittedName>
</protein>
<evidence type="ECO:0000256" key="2">
    <source>
        <dbReference type="SAM" id="SignalP"/>
    </source>
</evidence>
<proteinExistence type="predicted"/>
<dbReference type="EMBL" id="VDEP01000001">
    <property type="protein sequence ID" value="KAA1139036.1"/>
    <property type="molecule type" value="Genomic_DNA"/>
</dbReference>
<reference evidence="3 4" key="1">
    <citation type="submission" date="2019-05" db="EMBL/GenBank/DDBJ databases">
        <title>Emergence of the Ug99 lineage of the wheat stem rust pathogen through somatic hybridization.</title>
        <authorList>
            <person name="Li F."/>
            <person name="Upadhyaya N.M."/>
            <person name="Sperschneider J."/>
            <person name="Matny O."/>
            <person name="Nguyen-Phuc H."/>
            <person name="Mago R."/>
            <person name="Raley C."/>
            <person name="Miller M.E."/>
            <person name="Silverstein K.A.T."/>
            <person name="Henningsen E."/>
            <person name="Hirsch C.D."/>
            <person name="Visser B."/>
            <person name="Pretorius Z.A."/>
            <person name="Steffenson B.J."/>
            <person name="Schwessinger B."/>
            <person name="Dodds P.N."/>
            <person name="Figueroa M."/>
        </authorList>
    </citation>
    <scope>NUCLEOTIDE SEQUENCE [LARGE SCALE GENOMIC DNA]</scope>
    <source>
        <strain evidence="3 4">Ug99</strain>
    </source>
</reference>
<accession>A0A5B0SLI4</accession>
<dbReference type="Proteomes" id="UP000325313">
    <property type="component" value="Unassembled WGS sequence"/>
</dbReference>
<feature type="region of interest" description="Disordered" evidence="1">
    <location>
        <begin position="249"/>
        <end position="316"/>
    </location>
</feature>
<evidence type="ECO:0000313" key="3">
    <source>
        <dbReference type="EMBL" id="KAA1139036.1"/>
    </source>
</evidence>
<feature type="signal peptide" evidence="2">
    <location>
        <begin position="1"/>
        <end position="22"/>
    </location>
</feature>
<sequence>MSRRLGICLFFVPLALWMACNASVDPKWPETLDYKAHNTEDDLCLSLAPPQVHHPSQVDMPKLQSSVPSLSNQPAPFTVGRKFMADADEDTRNNRIINTCDRKLETSTSIPFIPLSLKSPPGQVERNLLIHEPLGITARNCQAPTQTHQANDASTGPCTVLLLRNFQFPQEIERNFPADLNIRVQQASHSSNGENVATIVPFDGVSLGHLSRPDQYSVEAIKNSAGNIDHHSPISPVLNIEGRRATPYAFQDSLPSKPGETPLNGARESQTHTNAQEPHPETESISLLPSKLKEMQQRPTLPPREKGKTVEGPDSDQATAAPLLESELNVASTHRSARNLRMLARKSSKRTSNLTRLDAYPQSQQAKKIKLGAPSSNISPMRIHSRQRGSGKFIVPVEQKDKKLTDIFKFNAANLIKMKS</sequence>
<name>A0A5B0SLI4_PUCGR</name>
<gene>
    <name evidence="3" type="ORF">PGTUg99_034429</name>
</gene>
<keyword evidence="2" id="KW-0732">Signal</keyword>
<comment type="caution">
    <text evidence="3">The sequence shown here is derived from an EMBL/GenBank/DDBJ whole genome shotgun (WGS) entry which is preliminary data.</text>
</comment>
<evidence type="ECO:0000313" key="4">
    <source>
        <dbReference type="Proteomes" id="UP000325313"/>
    </source>
</evidence>
<organism evidence="3 4">
    <name type="scientific">Puccinia graminis f. sp. tritici</name>
    <dbReference type="NCBI Taxonomy" id="56615"/>
    <lineage>
        <taxon>Eukaryota</taxon>
        <taxon>Fungi</taxon>
        <taxon>Dikarya</taxon>
        <taxon>Basidiomycota</taxon>
        <taxon>Pucciniomycotina</taxon>
        <taxon>Pucciniomycetes</taxon>
        <taxon>Pucciniales</taxon>
        <taxon>Pucciniaceae</taxon>
        <taxon>Puccinia</taxon>
    </lineage>
</organism>
<evidence type="ECO:0000256" key="1">
    <source>
        <dbReference type="SAM" id="MobiDB-lite"/>
    </source>
</evidence>
<feature type="chain" id="PRO_5022663160" evidence="2">
    <location>
        <begin position="23"/>
        <end position="420"/>
    </location>
</feature>
<dbReference type="PROSITE" id="PS51257">
    <property type="entry name" value="PROKAR_LIPOPROTEIN"/>
    <property type="match status" value="1"/>
</dbReference>